<evidence type="ECO:0000256" key="2">
    <source>
        <dbReference type="SAM" id="MobiDB-lite"/>
    </source>
</evidence>
<feature type="compositionally biased region" description="Basic and acidic residues" evidence="2">
    <location>
        <begin position="207"/>
        <end position="233"/>
    </location>
</feature>
<dbReference type="CDD" id="cd16653">
    <property type="entry name" value="RING-like_Rtf2"/>
    <property type="match status" value="1"/>
</dbReference>
<dbReference type="GO" id="GO:0006274">
    <property type="term" value="P:DNA replication termination"/>
    <property type="evidence" value="ECO:0007669"/>
    <property type="project" value="TreeGrafter"/>
</dbReference>
<dbReference type="EMBL" id="HBIU01032794">
    <property type="protein sequence ID" value="CAE0636363.1"/>
    <property type="molecule type" value="Transcribed_RNA"/>
</dbReference>
<protein>
    <submittedName>
        <fullName evidence="3">Uncharacterized protein</fullName>
    </submittedName>
</protein>
<proteinExistence type="inferred from homology"/>
<evidence type="ECO:0000313" key="3">
    <source>
        <dbReference type="EMBL" id="CAE0636363.1"/>
    </source>
</evidence>
<dbReference type="InterPro" id="IPR027799">
    <property type="entry name" value="Rtf2_RING-finger"/>
</dbReference>
<dbReference type="Pfam" id="PF04641">
    <property type="entry name" value="Rtf2"/>
    <property type="match status" value="1"/>
</dbReference>
<dbReference type="PANTHER" id="PTHR12775:SF0">
    <property type="entry name" value="REPLICATION TERMINATION FACTOR 2"/>
    <property type="match status" value="1"/>
</dbReference>
<dbReference type="Gene3D" id="3.30.40.10">
    <property type="entry name" value="Zinc/RING finger domain, C3HC4 (zinc finger)"/>
    <property type="match status" value="1"/>
</dbReference>
<comment type="similarity">
    <text evidence="1">Belongs to the rtf2 family.</text>
</comment>
<accession>A0A6V1S5E2</accession>
<evidence type="ECO:0000256" key="1">
    <source>
        <dbReference type="ARBA" id="ARBA00009885"/>
    </source>
</evidence>
<reference evidence="3" key="1">
    <citation type="submission" date="2021-01" db="EMBL/GenBank/DDBJ databases">
        <authorList>
            <person name="Corre E."/>
            <person name="Pelletier E."/>
            <person name="Niang G."/>
            <person name="Scheremetjew M."/>
            <person name="Finn R."/>
            <person name="Kale V."/>
            <person name="Holt S."/>
            <person name="Cochrane G."/>
            <person name="Meng A."/>
            <person name="Brown T."/>
            <person name="Cohen L."/>
        </authorList>
    </citation>
    <scope>NUCLEOTIDE SEQUENCE</scope>
    <source>
        <strain evidence="3">CCMP3107</strain>
    </source>
</reference>
<organism evidence="3">
    <name type="scientific">Heterosigma akashiwo</name>
    <name type="common">Chromophytic alga</name>
    <name type="synonym">Heterosigma carterae</name>
    <dbReference type="NCBI Taxonomy" id="2829"/>
    <lineage>
        <taxon>Eukaryota</taxon>
        <taxon>Sar</taxon>
        <taxon>Stramenopiles</taxon>
        <taxon>Ochrophyta</taxon>
        <taxon>Raphidophyceae</taxon>
        <taxon>Chattonellales</taxon>
        <taxon>Chattonellaceae</taxon>
        <taxon>Heterosigma</taxon>
    </lineage>
</organism>
<feature type="region of interest" description="Disordered" evidence="2">
    <location>
        <begin position="188"/>
        <end position="275"/>
    </location>
</feature>
<dbReference type="PANTHER" id="PTHR12775">
    <property type="entry name" value="PROTEIN C20ORF43 HOMOLOG"/>
    <property type="match status" value="1"/>
</dbReference>
<gene>
    <name evidence="3" type="ORF">HAKA00212_LOCUS15124</name>
</gene>
<feature type="compositionally biased region" description="Basic residues" evidence="2">
    <location>
        <begin position="243"/>
        <end position="253"/>
    </location>
</feature>
<dbReference type="AlphaFoldDB" id="A0A6V1S5E2"/>
<feature type="compositionally biased region" description="Basic residues" evidence="2">
    <location>
        <begin position="188"/>
        <end position="206"/>
    </location>
</feature>
<name>A0A6V1S5E2_HETAK</name>
<dbReference type="GO" id="GO:0005634">
    <property type="term" value="C:nucleus"/>
    <property type="evidence" value="ECO:0007669"/>
    <property type="project" value="TreeGrafter"/>
</dbReference>
<dbReference type="InterPro" id="IPR013083">
    <property type="entry name" value="Znf_RING/FYVE/PHD"/>
</dbReference>
<sequence>MGNDGGVIAVQRRFMRGTYERKEDVQRQSEKEKAAARAKTCAISNEVLQEPVVACELGNLYNKEAIFTCLLEKTLNQSFQHIRGLKDLVEVKLTPNPSYEEKGAEDDIKLKSELPAKYICPVTLIEMNGSQPFVVVWPTGWVLSDRALREVGAPALQAEYGPFRPGEDVVRLAPPEEDVPAAIAALRHKRRRAREAKQQNKKREKKRQLEEREARGEGAKEDKENGGEEKAENADGETAEERKRRKKEKKEKKRQREVDAAARRAASIRGDSATSSAVAEAMKAVKEQKEGSETFKSLFNKRKETADDIFIRSGGMRYTLS</sequence>
<dbReference type="InterPro" id="IPR006735">
    <property type="entry name" value="Rtf2"/>
</dbReference>